<dbReference type="EMBL" id="VSRR010029598">
    <property type="protein sequence ID" value="MPC69538.1"/>
    <property type="molecule type" value="Genomic_DNA"/>
</dbReference>
<organism evidence="1 2">
    <name type="scientific">Portunus trituberculatus</name>
    <name type="common">Swimming crab</name>
    <name type="synonym">Neptunus trituberculatus</name>
    <dbReference type="NCBI Taxonomy" id="210409"/>
    <lineage>
        <taxon>Eukaryota</taxon>
        <taxon>Metazoa</taxon>
        <taxon>Ecdysozoa</taxon>
        <taxon>Arthropoda</taxon>
        <taxon>Crustacea</taxon>
        <taxon>Multicrustacea</taxon>
        <taxon>Malacostraca</taxon>
        <taxon>Eumalacostraca</taxon>
        <taxon>Eucarida</taxon>
        <taxon>Decapoda</taxon>
        <taxon>Pleocyemata</taxon>
        <taxon>Brachyura</taxon>
        <taxon>Eubrachyura</taxon>
        <taxon>Portunoidea</taxon>
        <taxon>Portunidae</taxon>
        <taxon>Portuninae</taxon>
        <taxon>Portunus</taxon>
    </lineage>
</organism>
<dbReference type="Proteomes" id="UP000324222">
    <property type="component" value="Unassembled WGS sequence"/>
</dbReference>
<reference evidence="1 2" key="1">
    <citation type="submission" date="2019-05" db="EMBL/GenBank/DDBJ databases">
        <title>Another draft genome of Portunus trituberculatus and its Hox gene families provides insights of decapod evolution.</title>
        <authorList>
            <person name="Jeong J.-H."/>
            <person name="Song I."/>
            <person name="Kim S."/>
            <person name="Choi T."/>
            <person name="Kim D."/>
            <person name="Ryu S."/>
            <person name="Kim W."/>
        </authorList>
    </citation>
    <scope>NUCLEOTIDE SEQUENCE [LARGE SCALE GENOMIC DNA]</scope>
    <source>
        <tissue evidence="1">Muscle</tissue>
    </source>
</reference>
<name>A0A5B7HLF0_PORTR</name>
<protein>
    <submittedName>
        <fullName evidence="1">Uncharacterized protein</fullName>
    </submittedName>
</protein>
<evidence type="ECO:0000313" key="2">
    <source>
        <dbReference type="Proteomes" id="UP000324222"/>
    </source>
</evidence>
<sequence>MPLSLHHTTTQSPLIQHTSPHLITTSNTLPLDSSTLTSPLPSHLSPHLITTPHTSHLPHGHSYTHLTPPITLVWYNFI</sequence>
<comment type="caution">
    <text evidence="1">The sequence shown here is derived from an EMBL/GenBank/DDBJ whole genome shotgun (WGS) entry which is preliminary data.</text>
</comment>
<gene>
    <name evidence="1" type="ORF">E2C01_063766</name>
</gene>
<dbReference type="AlphaFoldDB" id="A0A5B7HLF0"/>
<keyword evidence="2" id="KW-1185">Reference proteome</keyword>
<evidence type="ECO:0000313" key="1">
    <source>
        <dbReference type="EMBL" id="MPC69538.1"/>
    </source>
</evidence>
<proteinExistence type="predicted"/>
<accession>A0A5B7HLF0</accession>